<name>A0ABX2JJ32_9SPHN</name>
<dbReference type="PANTHER" id="PTHR30204:SF94">
    <property type="entry name" value="HEAVY METAL-DEPENDENT TRANSCRIPTIONAL REGULATOR HI_0293-RELATED"/>
    <property type="match status" value="1"/>
</dbReference>
<dbReference type="InterPro" id="IPR000551">
    <property type="entry name" value="MerR-type_HTH_dom"/>
</dbReference>
<dbReference type="InterPro" id="IPR009061">
    <property type="entry name" value="DNA-bd_dom_put_sf"/>
</dbReference>
<dbReference type="PROSITE" id="PS50937">
    <property type="entry name" value="HTH_MERR_2"/>
    <property type="match status" value="1"/>
</dbReference>
<dbReference type="EMBL" id="JABULH010000007">
    <property type="protein sequence ID" value="NTS66428.1"/>
    <property type="molecule type" value="Genomic_DNA"/>
</dbReference>
<proteinExistence type="predicted"/>
<dbReference type="RefSeq" id="WP_174195032.1">
    <property type="nucleotide sequence ID" value="NZ_JABULH010000007.1"/>
</dbReference>
<dbReference type="PROSITE" id="PS00552">
    <property type="entry name" value="HTH_MERR_1"/>
    <property type="match status" value="1"/>
</dbReference>
<gene>
    <name evidence="5" type="ORF">HRV97_14825</name>
</gene>
<dbReference type="Pfam" id="PF09278">
    <property type="entry name" value="MerR-DNA-bind"/>
    <property type="match status" value="1"/>
</dbReference>
<protein>
    <submittedName>
        <fullName evidence="5">Helix-turn-helix domain-containing protein</fullName>
    </submittedName>
</protein>
<dbReference type="PRINTS" id="PR00040">
    <property type="entry name" value="HTHMERR"/>
</dbReference>
<evidence type="ECO:0000256" key="2">
    <source>
        <dbReference type="ARBA" id="ARBA00023125"/>
    </source>
</evidence>
<evidence type="ECO:0000313" key="6">
    <source>
        <dbReference type="Proteomes" id="UP000621447"/>
    </source>
</evidence>
<dbReference type="CDD" id="cd04785">
    <property type="entry name" value="HTH_CadR-PbrR-like"/>
    <property type="match status" value="1"/>
</dbReference>
<evidence type="ECO:0000313" key="5">
    <source>
        <dbReference type="EMBL" id="NTS66428.1"/>
    </source>
</evidence>
<dbReference type="InterPro" id="IPR047057">
    <property type="entry name" value="MerR_fam"/>
</dbReference>
<dbReference type="Proteomes" id="UP000621447">
    <property type="component" value="Unassembled WGS sequence"/>
</dbReference>
<dbReference type="PANTHER" id="PTHR30204">
    <property type="entry name" value="REDOX-CYCLING DRUG-SENSING TRANSCRIPTIONAL ACTIVATOR SOXR"/>
    <property type="match status" value="1"/>
</dbReference>
<accession>A0ABX2JJ32</accession>
<feature type="domain" description="HTH merR-type" evidence="4">
    <location>
        <begin position="1"/>
        <end position="69"/>
    </location>
</feature>
<reference evidence="5 6" key="1">
    <citation type="submission" date="2020-06" db="EMBL/GenBank/DDBJ databases">
        <title>Sphingomonas hominis sp. nov., a member of the Sphingomonas, isolated from the hair of a 22-year-old girl.</title>
        <authorList>
            <person name="Zhang D.-F."/>
            <person name="Cui X.-W."/>
        </authorList>
    </citation>
    <scope>NUCLEOTIDE SEQUENCE [LARGE SCALE GENOMIC DNA]</scope>
    <source>
        <strain evidence="5 6">HHU CXW</strain>
    </source>
</reference>
<dbReference type="SUPFAM" id="SSF46955">
    <property type="entry name" value="Putative DNA-binding domain"/>
    <property type="match status" value="1"/>
</dbReference>
<keyword evidence="2" id="KW-0238">DNA-binding</keyword>
<dbReference type="Pfam" id="PF00376">
    <property type="entry name" value="MerR"/>
    <property type="match status" value="1"/>
</dbReference>
<evidence type="ECO:0000256" key="1">
    <source>
        <dbReference type="ARBA" id="ARBA00023015"/>
    </source>
</evidence>
<keyword evidence="1" id="KW-0805">Transcription regulation</keyword>
<keyword evidence="6" id="KW-1185">Reference proteome</keyword>
<organism evidence="5 6">
    <name type="scientific">Sphingomonas hominis</name>
    <dbReference type="NCBI Taxonomy" id="2741495"/>
    <lineage>
        <taxon>Bacteria</taxon>
        <taxon>Pseudomonadati</taxon>
        <taxon>Pseudomonadota</taxon>
        <taxon>Alphaproteobacteria</taxon>
        <taxon>Sphingomonadales</taxon>
        <taxon>Sphingomonadaceae</taxon>
        <taxon>Sphingomonas</taxon>
    </lineage>
</organism>
<dbReference type="Gene3D" id="1.10.1660.10">
    <property type="match status" value="1"/>
</dbReference>
<evidence type="ECO:0000256" key="3">
    <source>
        <dbReference type="ARBA" id="ARBA00023163"/>
    </source>
</evidence>
<dbReference type="SMART" id="SM00422">
    <property type="entry name" value="HTH_MERR"/>
    <property type="match status" value="1"/>
</dbReference>
<keyword evidence="3" id="KW-0804">Transcription</keyword>
<sequence>MKIGEIAKQTGLKIETVRFYETEGLIAPPERSGGNYRLYNSTHLNRLSFIKRARDLGFTLDQVRDLLRLADDPRGSCDEVDAIAELHIQEIDRKLADLTVLRSELVRWGSQCDASTIAECKLIDALTSVRASAST</sequence>
<dbReference type="InterPro" id="IPR015358">
    <property type="entry name" value="Tscrpt_reg_MerR_DNA-bd"/>
</dbReference>
<comment type="caution">
    <text evidence="5">The sequence shown here is derived from an EMBL/GenBank/DDBJ whole genome shotgun (WGS) entry which is preliminary data.</text>
</comment>
<evidence type="ECO:0000259" key="4">
    <source>
        <dbReference type="PROSITE" id="PS50937"/>
    </source>
</evidence>